<organism evidence="3 4">
    <name type="scientific">Basidiobolus ranarum</name>
    <dbReference type="NCBI Taxonomy" id="34480"/>
    <lineage>
        <taxon>Eukaryota</taxon>
        <taxon>Fungi</taxon>
        <taxon>Fungi incertae sedis</taxon>
        <taxon>Zoopagomycota</taxon>
        <taxon>Entomophthoromycotina</taxon>
        <taxon>Basidiobolomycetes</taxon>
        <taxon>Basidiobolales</taxon>
        <taxon>Basidiobolaceae</taxon>
        <taxon>Basidiobolus</taxon>
    </lineage>
</organism>
<reference evidence="3 4" key="1">
    <citation type="submission" date="2023-04" db="EMBL/GenBank/DDBJ databases">
        <title>Genome of Basidiobolus ranarum AG-B5.</title>
        <authorList>
            <person name="Stajich J.E."/>
            <person name="Carter-House D."/>
            <person name="Gryganskyi A."/>
        </authorList>
    </citation>
    <scope>NUCLEOTIDE SEQUENCE [LARGE SCALE GENOMIC DNA]</scope>
    <source>
        <strain evidence="3 4">AG-B5</strain>
    </source>
</reference>
<dbReference type="PANTHER" id="PTHR13162:SF8">
    <property type="entry name" value="CCR4-NOT TRANSCRIPTION COMPLEX SUBUNIT 1"/>
    <property type="match status" value="1"/>
</dbReference>
<dbReference type="Proteomes" id="UP001479436">
    <property type="component" value="Unassembled WGS sequence"/>
</dbReference>
<dbReference type="Pfam" id="PF04054">
    <property type="entry name" value="Not1"/>
    <property type="match status" value="1"/>
</dbReference>
<evidence type="ECO:0000259" key="1">
    <source>
        <dbReference type="Pfam" id="PF04054"/>
    </source>
</evidence>
<comment type="caution">
    <text evidence="3">The sequence shown here is derived from an EMBL/GenBank/DDBJ whole genome shotgun (WGS) entry which is preliminary data.</text>
</comment>
<dbReference type="Pfam" id="PF25097">
    <property type="entry name" value="ARM_Cnot1"/>
    <property type="match status" value="1"/>
</dbReference>
<dbReference type="InterPro" id="IPR040398">
    <property type="entry name" value="Not1"/>
</dbReference>
<evidence type="ECO:0000313" key="4">
    <source>
        <dbReference type="Proteomes" id="UP001479436"/>
    </source>
</evidence>
<proteinExistence type="predicted"/>
<dbReference type="Gene3D" id="1.25.40.800">
    <property type="match status" value="1"/>
</dbReference>
<evidence type="ECO:0000259" key="2">
    <source>
        <dbReference type="Pfam" id="PF25097"/>
    </source>
</evidence>
<feature type="domain" description="CCR4-Not complex component Not1 C-terminal" evidence="1">
    <location>
        <begin position="319"/>
        <end position="680"/>
    </location>
</feature>
<name>A0ABR2VUG8_9FUNG</name>
<dbReference type="CDD" id="cd20710">
    <property type="entry name" value="NOT1_connector"/>
    <property type="match status" value="1"/>
</dbReference>
<feature type="domain" description="CCR4-NOT transcription complex subunit 1-like NOT1 connector" evidence="2">
    <location>
        <begin position="4"/>
        <end position="159"/>
    </location>
</feature>
<dbReference type="PANTHER" id="PTHR13162">
    <property type="entry name" value="CCR4-NOT TRANSCRIPTION COMPLEX"/>
    <property type="match status" value="1"/>
</dbReference>
<dbReference type="InterPro" id="IPR055454">
    <property type="entry name" value="CNOT1-like_NOT1_connector"/>
</dbReference>
<dbReference type="Gene3D" id="1.25.40.790">
    <property type="match status" value="1"/>
</dbReference>
<keyword evidence="4" id="KW-1185">Reference proteome</keyword>
<sequence>MHQIQALASHSSSRDETALAFSQKIVQSLYKAGTNLAREVYIHVLERLCELSSSVAKEVTTWLIYADDERKYNIPVTVGLIKVGLINLLEQDAQLAKLIEVGRSSVIEFSVKLIAKCVLDDPPCATHVDFNASLDALTRLAQRGKGPSSVVELLEEIRKHGATSPQDSEIAQLREQLTFMFIEWVKLFHHTSSNEKAFTAFALQLQQRGVLQGEDITSLFFRVCTEISVEGFLKYSNSIDGSGHTPATAYQGVDAFSKLIAVLVNHYDEPASANPSLAKITFLSKILSIILLVLVHDHQQHKSQFNQKPYLRLFTNLLSDFNSYEQQLQPIYYNILTTLANTFHSLQPSFLPGFSFAWITLISHRLFMPKLLLAENKKGWPAVQRLMICLFKFIGPLLKDLDRASTRILYQGSMRVLLVLLHDFPEFLCDYHFSFCDVVPPTCIQARNIILSAFPRNMRLPDPFTPNLKVDLLPEISQSPRVLSDFSTPLLNGDFKQDIDAYLNTREPVSFLLDLRNRLTSEVTEGSELTRVKYNVSTINSLVLYVGTQAIAQLQNKAHQSTSPIAHSAPMDIFQQLLMDLDSEGRYLFLSAIANQLRYPNNHTHYFSCVLLYLFSEGTQESIKEQVTRVLLERLIVNRPHPWGLLITFIELIKNPRYNFWGHSFTRCAPDIESLFDSVARSINV</sequence>
<dbReference type="InterPro" id="IPR007196">
    <property type="entry name" value="CCR4-Not_Not1_C"/>
</dbReference>
<gene>
    <name evidence="3" type="primary">CDC39_2</name>
    <name evidence="3" type="ORF">K7432_011115</name>
</gene>
<evidence type="ECO:0000313" key="3">
    <source>
        <dbReference type="EMBL" id="KAK9702694.1"/>
    </source>
</evidence>
<dbReference type="EMBL" id="JASJQH010007703">
    <property type="protein sequence ID" value="KAK9702694.1"/>
    <property type="molecule type" value="Genomic_DNA"/>
</dbReference>
<accession>A0ABR2VUG8</accession>
<protein>
    <submittedName>
        <fullName evidence="3">CCR4-NOT core subunit cdc39</fullName>
    </submittedName>
</protein>